<dbReference type="Proteomes" id="UP000790709">
    <property type="component" value="Unassembled WGS sequence"/>
</dbReference>
<evidence type="ECO:0000313" key="1">
    <source>
        <dbReference type="EMBL" id="KAH7929901.1"/>
    </source>
</evidence>
<reference evidence="1" key="1">
    <citation type="journal article" date="2021" name="New Phytol.">
        <title>Evolutionary innovations through gain and loss of genes in the ectomycorrhizal Boletales.</title>
        <authorList>
            <person name="Wu G."/>
            <person name="Miyauchi S."/>
            <person name="Morin E."/>
            <person name="Kuo A."/>
            <person name="Drula E."/>
            <person name="Varga T."/>
            <person name="Kohler A."/>
            <person name="Feng B."/>
            <person name="Cao Y."/>
            <person name="Lipzen A."/>
            <person name="Daum C."/>
            <person name="Hundley H."/>
            <person name="Pangilinan J."/>
            <person name="Johnson J."/>
            <person name="Barry K."/>
            <person name="LaButti K."/>
            <person name="Ng V."/>
            <person name="Ahrendt S."/>
            <person name="Min B."/>
            <person name="Choi I.G."/>
            <person name="Park H."/>
            <person name="Plett J.M."/>
            <person name="Magnuson J."/>
            <person name="Spatafora J.W."/>
            <person name="Nagy L.G."/>
            <person name="Henrissat B."/>
            <person name="Grigoriev I.V."/>
            <person name="Yang Z.L."/>
            <person name="Xu J."/>
            <person name="Martin F.M."/>
        </authorList>
    </citation>
    <scope>NUCLEOTIDE SEQUENCE</scope>
    <source>
        <strain evidence="1">KUC20120723A-06</strain>
    </source>
</reference>
<sequence length="328" mass="34189">MKVSSSLLAVLATLTVAVQAGHVGGIPASMSARHARLARHVEVDAPPAKLARRKSCKPKAVNAAGAAPPQAKSQSPPAGSSSPSGTGSSGGFPPADSSDGGIVAGLIKVTSFGDCGASRATQEITAESGPNGHIDFLNCGLNSGGWTPPFVKVSDIVSAELSEVAYQPGSAFSACKDFVWAFEKYGQQYGVPAIMLASFAMQESSCIPSTVGGAGEQGLMQITKDKCGDAPDGDCKNVDFNIHAGAKFFSETLNSNNGNLLLSIGQYNGWHKDLTYAEATAAAHEGNCHWQNNLDYLHQFLNGWVQNVNAYQHNPPLGKYFNLKSCGN</sequence>
<name>A0ACB8BVC8_9AGAM</name>
<comment type="caution">
    <text evidence="1">The sequence shown here is derived from an EMBL/GenBank/DDBJ whole genome shotgun (WGS) entry which is preliminary data.</text>
</comment>
<protein>
    <submittedName>
        <fullName evidence="1">Lysozyme-like protein</fullName>
    </submittedName>
</protein>
<accession>A0ACB8BVC8</accession>
<proteinExistence type="predicted"/>
<gene>
    <name evidence="1" type="ORF">BV22DRAFT_1102193</name>
</gene>
<evidence type="ECO:0000313" key="2">
    <source>
        <dbReference type="Proteomes" id="UP000790709"/>
    </source>
</evidence>
<organism evidence="1 2">
    <name type="scientific">Leucogyrophana mollusca</name>
    <dbReference type="NCBI Taxonomy" id="85980"/>
    <lineage>
        <taxon>Eukaryota</taxon>
        <taxon>Fungi</taxon>
        <taxon>Dikarya</taxon>
        <taxon>Basidiomycota</taxon>
        <taxon>Agaricomycotina</taxon>
        <taxon>Agaricomycetes</taxon>
        <taxon>Agaricomycetidae</taxon>
        <taxon>Boletales</taxon>
        <taxon>Boletales incertae sedis</taxon>
        <taxon>Leucogyrophana</taxon>
    </lineage>
</organism>
<keyword evidence="2" id="KW-1185">Reference proteome</keyword>
<dbReference type="EMBL" id="MU266337">
    <property type="protein sequence ID" value="KAH7929901.1"/>
    <property type="molecule type" value="Genomic_DNA"/>
</dbReference>